<dbReference type="InterPro" id="IPR045584">
    <property type="entry name" value="Pilin-like"/>
</dbReference>
<dbReference type="Proteomes" id="UP000298595">
    <property type="component" value="Plasmid p5"/>
</dbReference>
<reference evidence="2 3" key="1">
    <citation type="submission" date="2018-09" db="EMBL/GenBank/DDBJ databases">
        <title>Whole genome based analysis of evolution and adaptive divergence in Indian and Brazilian strains of Azospirillum brasilense.</title>
        <authorList>
            <person name="Singh C."/>
            <person name="Tripathi A.K."/>
        </authorList>
    </citation>
    <scope>NUCLEOTIDE SEQUENCE [LARGE SCALE GENOMIC DNA]</scope>
    <source>
        <strain evidence="2 3">MTCC4035</strain>
        <plasmid evidence="2 3">p5</plasmid>
    </source>
</reference>
<keyword evidence="2" id="KW-0614">Plasmid</keyword>
<dbReference type="RefSeq" id="WP_114861686.1">
    <property type="nucleotide sequence ID" value="NZ_CP032326.1"/>
</dbReference>
<dbReference type="Pfam" id="PF08805">
    <property type="entry name" value="PilS"/>
    <property type="match status" value="1"/>
</dbReference>
<dbReference type="KEGG" id="aare:D3093_33385"/>
<feature type="domain" description="Type 4 secretion system PilS N-terminal" evidence="1">
    <location>
        <begin position="64"/>
        <end position="171"/>
    </location>
</feature>
<dbReference type="SUPFAM" id="SSF54523">
    <property type="entry name" value="Pili subunits"/>
    <property type="match status" value="1"/>
</dbReference>
<evidence type="ECO:0000259" key="1">
    <source>
        <dbReference type="Pfam" id="PF08805"/>
    </source>
</evidence>
<organism evidence="2 3">
    <name type="scientific">Azospirillum argentinense</name>
    <dbReference type="NCBI Taxonomy" id="2970906"/>
    <lineage>
        <taxon>Bacteria</taxon>
        <taxon>Pseudomonadati</taxon>
        <taxon>Pseudomonadota</taxon>
        <taxon>Alphaproteobacteria</taxon>
        <taxon>Rhodospirillales</taxon>
        <taxon>Azospirillaceae</taxon>
        <taxon>Azospirillum</taxon>
    </lineage>
</organism>
<dbReference type="AlphaFoldDB" id="A0A4D8PW78"/>
<evidence type="ECO:0000313" key="3">
    <source>
        <dbReference type="Proteomes" id="UP000298595"/>
    </source>
</evidence>
<dbReference type="EMBL" id="CP032326">
    <property type="protein sequence ID" value="QCO00149.1"/>
    <property type="molecule type" value="Genomic_DNA"/>
</dbReference>
<dbReference type="InterPro" id="IPR014911">
    <property type="entry name" value="PilS_N"/>
</dbReference>
<protein>
    <recommendedName>
        <fullName evidence="1">Type 4 secretion system PilS N-terminal domain-containing protein</fullName>
    </recommendedName>
</protein>
<name>A0A4D8PW78_9PROT</name>
<evidence type="ECO:0000313" key="2">
    <source>
        <dbReference type="EMBL" id="QCO00149.1"/>
    </source>
</evidence>
<accession>A0A4D8PW78</accession>
<proteinExistence type="predicted"/>
<dbReference type="Gene3D" id="3.30.1690.10">
    <property type="entry name" value="TcpA-like pilin"/>
    <property type="match status" value="1"/>
</dbReference>
<gene>
    <name evidence="2" type="ORF">D3093_33385</name>
</gene>
<sequence>MKDLLAFIIVVILSVAGAFFGPKIYASLAAGSRANTMIEQLTTGRSTLVARFANMGIARFGTGAYTAANVIAWRVLPDEAMDASSSALGNPFGGTYAISGAGRNFHWDADTIPQDGCIATLTGFPPGSGYTGAGVATSVSGLGAATVNAFPISPNTAANVCSSGNNAIRFVGG</sequence>
<geneLocation type="plasmid" evidence="2 3">
    <name>p5</name>
</geneLocation>